<gene>
    <name evidence="2" type="ORF">B5G02_08065</name>
</gene>
<keyword evidence="3" id="KW-1185">Reference proteome</keyword>
<dbReference type="AlphaFoldDB" id="A0A1Y3XQZ8"/>
<evidence type="ECO:0000313" key="2">
    <source>
        <dbReference type="EMBL" id="OUN86748.1"/>
    </source>
</evidence>
<dbReference type="RefSeq" id="WP_019239864.1">
    <property type="nucleotide sequence ID" value="NZ_CABKRW010000042.1"/>
</dbReference>
<evidence type="ECO:0008006" key="4">
    <source>
        <dbReference type="Google" id="ProtNLM"/>
    </source>
</evidence>
<organism evidence="2 3">
    <name type="scientific">[Collinsella] massiliensis</name>
    <dbReference type="NCBI Taxonomy" id="1232426"/>
    <lineage>
        <taxon>Bacteria</taxon>
        <taxon>Bacillati</taxon>
        <taxon>Actinomycetota</taxon>
        <taxon>Coriobacteriia</taxon>
        <taxon>Coriobacteriales</taxon>
        <taxon>Coriobacteriaceae</taxon>
        <taxon>Enorma</taxon>
    </lineage>
</organism>
<dbReference type="Proteomes" id="UP000195781">
    <property type="component" value="Unassembled WGS sequence"/>
</dbReference>
<proteinExistence type="predicted"/>
<sequence length="82" mass="9014">MHDVGMNMSQLSMSVKHIDDTIALARAWSHDLYHATEAFDMERIDEKLEAAMAALDEARAALAGYDEAIEADHNAVGSVRLV</sequence>
<keyword evidence="1" id="KW-0175">Coiled coil</keyword>
<evidence type="ECO:0000256" key="1">
    <source>
        <dbReference type="SAM" id="Coils"/>
    </source>
</evidence>
<dbReference type="EMBL" id="NFIE01000019">
    <property type="protein sequence ID" value="OUN86748.1"/>
    <property type="molecule type" value="Genomic_DNA"/>
</dbReference>
<evidence type="ECO:0000313" key="3">
    <source>
        <dbReference type="Proteomes" id="UP000195781"/>
    </source>
</evidence>
<comment type="caution">
    <text evidence="2">The sequence shown here is derived from an EMBL/GenBank/DDBJ whole genome shotgun (WGS) entry which is preliminary data.</text>
</comment>
<accession>A0A1Y3XQZ8</accession>
<feature type="coiled-coil region" evidence="1">
    <location>
        <begin position="41"/>
        <end position="68"/>
    </location>
</feature>
<protein>
    <recommendedName>
        <fullName evidence="4">Dynein gamma chain protein</fullName>
    </recommendedName>
</protein>
<reference evidence="3" key="1">
    <citation type="submission" date="2017-04" db="EMBL/GenBank/DDBJ databases">
        <title>Function of individual gut microbiota members based on whole genome sequencing of pure cultures obtained from chicken caecum.</title>
        <authorList>
            <person name="Medvecky M."/>
            <person name="Cejkova D."/>
            <person name="Polansky O."/>
            <person name="Karasova D."/>
            <person name="Kubasova T."/>
            <person name="Cizek A."/>
            <person name="Rychlik I."/>
        </authorList>
    </citation>
    <scope>NUCLEOTIDE SEQUENCE [LARGE SCALE GENOMIC DNA]</scope>
    <source>
        <strain evidence="3">An5</strain>
    </source>
</reference>
<dbReference type="OrthoDB" id="3197090at2"/>
<name>A0A1Y3XQZ8_9ACTN</name>